<sequence>MVGMRSRGTLLPLVLGALAAVMCLSYLEALTFTGASAGRPVGGAASLRSSKASMSALPQVEGPIPGLADSSGLLLADNLDAVPLVAFVVSAFLGIVGYSVWTAFGPGAEDLRDPFEEHED</sequence>
<dbReference type="GO" id="GO:0015979">
    <property type="term" value="P:photosynthesis"/>
    <property type="evidence" value="ECO:0007669"/>
    <property type="project" value="InterPro"/>
</dbReference>
<accession>A0A7S1RUZ1</accession>
<protein>
    <submittedName>
        <fullName evidence="5">Uncharacterized protein</fullName>
    </submittedName>
</protein>
<evidence type="ECO:0000256" key="1">
    <source>
        <dbReference type="ARBA" id="ARBA00022692"/>
    </source>
</evidence>
<dbReference type="EMBL" id="HBGE01089975">
    <property type="protein sequence ID" value="CAD9176832.1"/>
    <property type="molecule type" value="Transcribed_RNA"/>
</dbReference>
<evidence type="ECO:0000256" key="4">
    <source>
        <dbReference type="SAM" id="Phobius"/>
    </source>
</evidence>
<dbReference type="GO" id="GO:0016020">
    <property type="term" value="C:membrane"/>
    <property type="evidence" value="ECO:0007669"/>
    <property type="project" value="InterPro"/>
</dbReference>
<feature type="transmembrane region" description="Helical" evidence="4">
    <location>
        <begin position="81"/>
        <end position="104"/>
    </location>
</feature>
<gene>
    <name evidence="5" type="ORF">ACAT0790_LOCUS53601</name>
</gene>
<keyword evidence="3 4" id="KW-0472">Membrane</keyword>
<organism evidence="5">
    <name type="scientific">Alexandrium catenella</name>
    <name type="common">Red tide dinoflagellate</name>
    <name type="synonym">Gonyaulax catenella</name>
    <dbReference type="NCBI Taxonomy" id="2925"/>
    <lineage>
        <taxon>Eukaryota</taxon>
        <taxon>Sar</taxon>
        <taxon>Alveolata</taxon>
        <taxon>Dinophyceae</taxon>
        <taxon>Gonyaulacales</taxon>
        <taxon>Pyrocystaceae</taxon>
        <taxon>Alexandrium</taxon>
    </lineage>
</organism>
<reference evidence="5" key="1">
    <citation type="submission" date="2021-01" db="EMBL/GenBank/DDBJ databases">
        <authorList>
            <person name="Corre E."/>
            <person name="Pelletier E."/>
            <person name="Niang G."/>
            <person name="Scheremetjew M."/>
            <person name="Finn R."/>
            <person name="Kale V."/>
            <person name="Holt S."/>
            <person name="Cochrane G."/>
            <person name="Meng A."/>
            <person name="Brown T."/>
            <person name="Cohen L."/>
        </authorList>
    </citation>
    <scope>NUCLEOTIDE SEQUENCE</scope>
    <source>
        <strain evidence="5">OF101</strain>
    </source>
</reference>
<proteinExistence type="inferred from homology"/>
<dbReference type="AlphaFoldDB" id="A0A7S1RUZ1"/>
<keyword evidence="1 4" id="KW-0812">Transmembrane</keyword>
<dbReference type="Pfam" id="PF02468">
    <property type="entry name" value="PsbN"/>
    <property type="match status" value="1"/>
</dbReference>
<evidence type="ECO:0000256" key="3">
    <source>
        <dbReference type="ARBA" id="ARBA00023136"/>
    </source>
</evidence>
<evidence type="ECO:0000256" key="2">
    <source>
        <dbReference type="ARBA" id="ARBA00022989"/>
    </source>
</evidence>
<evidence type="ECO:0000313" key="5">
    <source>
        <dbReference type="EMBL" id="CAD9176832.1"/>
    </source>
</evidence>
<keyword evidence="2 4" id="KW-1133">Transmembrane helix</keyword>
<dbReference type="HAMAP" id="MF_00293">
    <property type="entry name" value="PSII_PsbN"/>
    <property type="match status" value="1"/>
</dbReference>
<name>A0A7S1RUZ1_ALECA</name>
<dbReference type="InterPro" id="IPR003398">
    <property type="entry name" value="PSII_PsbN"/>
</dbReference>